<protein>
    <submittedName>
        <fullName evidence="1">Uncharacterized protein</fullName>
    </submittedName>
</protein>
<evidence type="ECO:0000313" key="1">
    <source>
        <dbReference type="EMBL" id="JAH51776.1"/>
    </source>
</evidence>
<dbReference type="EMBL" id="GBXM01056801">
    <property type="protein sequence ID" value="JAH51776.1"/>
    <property type="molecule type" value="Transcribed_RNA"/>
</dbReference>
<organism evidence="1">
    <name type="scientific">Anguilla anguilla</name>
    <name type="common">European freshwater eel</name>
    <name type="synonym">Muraena anguilla</name>
    <dbReference type="NCBI Taxonomy" id="7936"/>
    <lineage>
        <taxon>Eukaryota</taxon>
        <taxon>Metazoa</taxon>
        <taxon>Chordata</taxon>
        <taxon>Craniata</taxon>
        <taxon>Vertebrata</taxon>
        <taxon>Euteleostomi</taxon>
        <taxon>Actinopterygii</taxon>
        <taxon>Neopterygii</taxon>
        <taxon>Teleostei</taxon>
        <taxon>Anguilliformes</taxon>
        <taxon>Anguillidae</taxon>
        <taxon>Anguilla</taxon>
    </lineage>
</organism>
<reference evidence="1" key="2">
    <citation type="journal article" date="2015" name="Fish Shellfish Immunol.">
        <title>Early steps in the European eel (Anguilla anguilla)-Vibrio vulnificus interaction in the gills: Role of the RtxA13 toxin.</title>
        <authorList>
            <person name="Callol A."/>
            <person name="Pajuelo D."/>
            <person name="Ebbesson L."/>
            <person name="Teles M."/>
            <person name="MacKenzie S."/>
            <person name="Amaro C."/>
        </authorList>
    </citation>
    <scope>NUCLEOTIDE SEQUENCE</scope>
</reference>
<dbReference type="EMBL" id="GBXM01027523">
    <property type="protein sequence ID" value="JAH81054.1"/>
    <property type="molecule type" value="Transcribed_RNA"/>
</dbReference>
<sequence>MVTPREIFGCRSAECVSCDITQCWCSGHRGID</sequence>
<reference evidence="1" key="1">
    <citation type="submission" date="2014-11" db="EMBL/GenBank/DDBJ databases">
        <authorList>
            <person name="Amaro Gonzalez C."/>
        </authorList>
    </citation>
    <scope>NUCLEOTIDE SEQUENCE</scope>
</reference>
<dbReference type="AlphaFoldDB" id="A0A0E9TDX9"/>
<name>A0A0E9TDX9_ANGAN</name>
<accession>A0A0E9TDX9</accession>
<proteinExistence type="predicted"/>